<dbReference type="EMBL" id="JBBPBM010000054">
    <property type="protein sequence ID" value="KAK8518014.1"/>
    <property type="molecule type" value="Genomic_DNA"/>
</dbReference>
<comment type="caution">
    <text evidence="2">The sequence shown here is derived from an EMBL/GenBank/DDBJ whole genome shotgun (WGS) entry which is preliminary data.</text>
</comment>
<evidence type="ECO:0000313" key="3">
    <source>
        <dbReference type="Proteomes" id="UP001472677"/>
    </source>
</evidence>
<organism evidence="2 3">
    <name type="scientific">Hibiscus sabdariffa</name>
    <name type="common">roselle</name>
    <dbReference type="NCBI Taxonomy" id="183260"/>
    <lineage>
        <taxon>Eukaryota</taxon>
        <taxon>Viridiplantae</taxon>
        <taxon>Streptophyta</taxon>
        <taxon>Embryophyta</taxon>
        <taxon>Tracheophyta</taxon>
        <taxon>Spermatophyta</taxon>
        <taxon>Magnoliopsida</taxon>
        <taxon>eudicotyledons</taxon>
        <taxon>Gunneridae</taxon>
        <taxon>Pentapetalae</taxon>
        <taxon>rosids</taxon>
        <taxon>malvids</taxon>
        <taxon>Malvales</taxon>
        <taxon>Malvaceae</taxon>
        <taxon>Malvoideae</taxon>
        <taxon>Hibiscus</taxon>
    </lineage>
</organism>
<evidence type="ECO:0000256" key="1">
    <source>
        <dbReference type="SAM" id="MobiDB-lite"/>
    </source>
</evidence>
<name>A0ABR2CER4_9ROSI</name>
<evidence type="ECO:0000313" key="2">
    <source>
        <dbReference type="EMBL" id="KAK8518014.1"/>
    </source>
</evidence>
<evidence type="ECO:0008006" key="4">
    <source>
        <dbReference type="Google" id="ProtNLM"/>
    </source>
</evidence>
<reference evidence="2 3" key="1">
    <citation type="journal article" date="2024" name="G3 (Bethesda)">
        <title>Genome assembly of Hibiscus sabdariffa L. provides insights into metabolisms of medicinal natural products.</title>
        <authorList>
            <person name="Kim T."/>
        </authorList>
    </citation>
    <scope>NUCLEOTIDE SEQUENCE [LARGE SCALE GENOMIC DNA]</scope>
    <source>
        <strain evidence="2">TK-2024</strain>
        <tissue evidence="2">Old leaves</tissue>
    </source>
</reference>
<protein>
    <recommendedName>
        <fullName evidence="4">Retrotransposon gag domain-containing protein</fullName>
    </recommendedName>
</protein>
<dbReference type="Proteomes" id="UP001472677">
    <property type="component" value="Unassembled WGS sequence"/>
</dbReference>
<dbReference type="PANTHER" id="PTHR34482:SF36">
    <property type="entry name" value="RETROTRANSPOSON GAG DOMAIN-CONTAINING PROTEIN"/>
    <property type="match status" value="1"/>
</dbReference>
<keyword evidence="3" id="KW-1185">Reference proteome</keyword>
<gene>
    <name evidence="2" type="ORF">V6N12_033006</name>
</gene>
<proteinExistence type="predicted"/>
<accession>A0ABR2CER4</accession>
<dbReference type="PANTHER" id="PTHR34482">
    <property type="entry name" value="DNA DAMAGE-INDUCIBLE PROTEIN 1-LIKE"/>
    <property type="match status" value="1"/>
</dbReference>
<sequence>MEIVSGWMETFQDKMNRKNLSNSRISYNLHSLHKLRKTLPMFKLSKGIPSKHKGNTIEEKPEEAEYWLARISQIVIKQLSCSDEHKLECVVPLLADEALSWWETMMFTASPEKITWKFFVEEFKKKYTNEQYLNDQKDKCRKFTDGLNDELGPMFTAMEIEDFQILVNQVTATEAKMKATERRNGGNRNNKKQKRDDRS</sequence>
<feature type="region of interest" description="Disordered" evidence="1">
    <location>
        <begin position="176"/>
        <end position="199"/>
    </location>
</feature>